<name>A0A7T0FYE3_9BACT</name>
<protein>
    <submittedName>
        <fullName evidence="3">Nucleotide exchange factor GrpE</fullName>
    </submittedName>
</protein>
<dbReference type="InterPro" id="IPR000740">
    <property type="entry name" value="GrpE"/>
</dbReference>
<proteinExistence type="inferred from homology"/>
<dbReference type="GO" id="GO:0051087">
    <property type="term" value="F:protein-folding chaperone binding"/>
    <property type="evidence" value="ECO:0007669"/>
    <property type="project" value="InterPro"/>
</dbReference>
<comment type="similarity">
    <text evidence="1">Belongs to the GrpE family.</text>
</comment>
<dbReference type="EMBL" id="CP039370">
    <property type="protein sequence ID" value="QPJ58583.1"/>
    <property type="molecule type" value="Genomic_DNA"/>
</dbReference>
<dbReference type="Proteomes" id="UP000594451">
    <property type="component" value="Chromosome"/>
</dbReference>
<dbReference type="AlphaFoldDB" id="A0A7T0FYE3"/>
<evidence type="ECO:0000256" key="1">
    <source>
        <dbReference type="ARBA" id="ARBA00009054"/>
    </source>
</evidence>
<dbReference type="KEGG" id="psup:E5P55_01360"/>
<sequence length="160" mass="18643">MSLRIVKTIELIDLYKNIKLKFISIKKSSSKLDVLYRQAVSDFSAYKIRSERLLNEESQNIMVSCIKDFLMILDCLEMGLKNVKDSLYIQGFKLIIQQFYKILKNKNIIILNPVGELFNPLRHEVIKSTNNTSIISQVVRKGFLFKKNKNILIRPAYVVL</sequence>
<dbReference type="InterPro" id="IPR013805">
    <property type="entry name" value="GrpE_CC"/>
</dbReference>
<dbReference type="Pfam" id="PF01025">
    <property type="entry name" value="GrpE"/>
    <property type="match status" value="1"/>
</dbReference>
<keyword evidence="4" id="KW-1185">Reference proteome</keyword>
<dbReference type="SUPFAM" id="SSF58014">
    <property type="entry name" value="Coiled-coil domain of nucleotide exchange factor GrpE"/>
    <property type="match status" value="1"/>
</dbReference>
<organism evidence="3 4">
    <name type="scientific">Candidatus Pinguicoccus supinus</name>
    <dbReference type="NCBI Taxonomy" id="2529394"/>
    <lineage>
        <taxon>Bacteria</taxon>
        <taxon>Pseudomonadati</taxon>
        <taxon>Verrucomicrobiota</taxon>
        <taxon>Candidatus Pinguicoccus</taxon>
    </lineage>
</organism>
<dbReference type="InterPro" id="IPR009012">
    <property type="entry name" value="GrpE_head"/>
</dbReference>
<reference evidence="3 4" key="1">
    <citation type="journal article" date="2020" name="Sci. Rep.">
        <title>Morphology, ultrastructure, genomics, and phylogeny of Euplotes vanleeuwenhoeki sp. nov. and its ultra-reduced endosymbiont Candidatus Pinguicoccus supinus sp. nov.</title>
        <authorList>
            <person name="Serra V."/>
            <person name="Gammuto L."/>
            <person name="Nitla V."/>
            <person name="Castelli M."/>
            <person name="Lanzoni O."/>
            <person name="Sassera D."/>
            <person name="Bandi C."/>
            <person name="Sandeep B.V."/>
            <person name="Verni F."/>
            <person name="Modeo L."/>
            <person name="Petroni G."/>
        </authorList>
    </citation>
    <scope>NUCLEOTIDE SEQUENCE [LARGE SCALE GENOMIC DNA]</scope>
    <source>
        <strain evidence="3 4">KKR18_Esm</strain>
    </source>
</reference>
<dbReference type="GO" id="GO:0006457">
    <property type="term" value="P:protein folding"/>
    <property type="evidence" value="ECO:0007669"/>
    <property type="project" value="InterPro"/>
</dbReference>
<dbReference type="GO" id="GO:0042803">
    <property type="term" value="F:protein homodimerization activity"/>
    <property type="evidence" value="ECO:0007669"/>
    <property type="project" value="InterPro"/>
</dbReference>
<keyword evidence="2" id="KW-0143">Chaperone</keyword>
<evidence type="ECO:0000256" key="2">
    <source>
        <dbReference type="ARBA" id="ARBA00023186"/>
    </source>
</evidence>
<dbReference type="Gene3D" id="3.90.20.20">
    <property type="match status" value="1"/>
</dbReference>
<gene>
    <name evidence="3" type="primary">grpE</name>
    <name evidence="3" type="ORF">E5P55_01360</name>
</gene>
<dbReference type="Gene3D" id="2.30.22.10">
    <property type="entry name" value="Head domain of nucleotide exchange factor GrpE"/>
    <property type="match status" value="1"/>
</dbReference>
<accession>A0A7T0FYE3</accession>
<dbReference type="SUPFAM" id="SSF51064">
    <property type="entry name" value="Head domain of nucleotide exchange factor GrpE"/>
    <property type="match status" value="1"/>
</dbReference>
<dbReference type="GO" id="GO:0000774">
    <property type="term" value="F:adenyl-nucleotide exchange factor activity"/>
    <property type="evidence" value="ECO:0007669"/>
    <property type="project" value="InterPro"/>
</dbReference>
<evidence type="ECO:0000313" key="4">
    <source>
        <dbReference type="Proteomes" id="UP000594451"/>
    </source>
</evidence>
<evidence type="ECO:0000313" key="3">
    <source>
        <dbReference type="EMBL" id="QPJ58583.1"/>
    </source>
</evidence>